<accession>A0A6J3LYS6</accession>
<reference evidence="3" key="3">
    <citation type="submission" date="2025-08" db="UniProtKB">
        <authorList>
            <consortium name="RefSeq"/>
        </authorList>
    </citation>
    <scope>IDENTIFICATION</scope>
    <source>
        <strain evidence="3">CBS 342.82</strain>
    </source>
</reference>
<reference evidence="3" key="2">
    <citation type="submission" date="2020-04" db="EMBL/GenBank/DDBJ databases">
        <authorList>
            <consortium name="NCBI Genome Project"/>
        </authorList>
    </citation>
    <scope>NUCLEOTIDE SEQUENCE</scope>
    <source>
        <strain evidence="3">CBS 342.82</strain>
    </source>
</reference>
<gene>
    <name evidence="3" type="ORF">K489DRAFT_260631</name>
</gene>
<reference evidence="3" key="1">
    <citation type="submission" date="2020-01" db="EMBL/GenBank/DDBJ databases">
        <authorList>
            <consortium name="DOE Joint Genome Institute"/>
            <person name="Haridas S."/>
            <person name="Albert R."/>
            <person name="Binder M."/>
            <person name="Bloem J."/>
            <person name="Labutti K."/>
            <person name="Salamov A."/>
            <person name="Andreopoulos B."/>
            <person name="Baker S.E."/>
            <person name="Barry K."/>
            <person name="Bills G."/>
            <person name="Bluhm B.H."/>
            <person name="Cannon C."/>
            <person name="Castanera R."/>
            <person name="Culley D.E."/>
            <person name="Daum C."/>
            <person name="Ezra D."/>
            <person name="Gonzalez J.B."/>
            <person name="Henrissat B."/>
            <person name="Kuo A."/>
            <person name="Liang C."/>
            <person name="Lipzen A."/>
            <person name="Lutzoni F."/>
            <person name="Magnuson J."/>
            <person name="Mondo S."/>
            <person name="Nolan M."/>
            <person name="Ohm R."/>
            <person name="Pangilinan J."/>
            <person name="Park H.-J."/>
            <person name="Ramirez L."/>
            <person name="Alfaro M."/>
            <person name="Sun H."/>
            <person name="Tritt A."/>
            <person name="Yoshinaga Y."/>
            <person name="Zwiers L.-H."/>
            <person name="Turgeon B.G."/>
            <person name="Goodwin S.B."/>
            <person name="Spatafora J.W."/>
            <person name="Crous P.W."/>
            <person name="Grigoriev I.V."/>
        </authorList>
    </citation>
    <scope>NUCLEOTIDE SEQUENCE</scope>
    <source>
        <strain evidence="3">CBS 342.82</strain>
    </source>
</reference>
<dbReference type="AlphaFoldDB" id="A0A6J3LYS6"/>
<keyword evidence="1" id="KW-0472">Membrane</keyword>
<dbReference type="RefSeq" id="XP_033457961.1">
    <property type="nucleotide sequence ID" value="XM_033600040.1"/>
</dbReference>
<evidence type="ECO:0000313" key="3">
    <source>
        <dbReference type="RefSeq" id="XP_033457961.1"/>
    </source>
</evidence>
<protein>
    <submittedName>
        <fullName evidence="3">Uncharacterized protein</fullName>
    </submittedName>
</protein>
<keyword evidence="1" id="KW-1133">Transmembrane helix</keyword>
<organism evidence="3">
    <name type="scientific">Dissoconium aciculare CBS 342.82</name>
    <dbReference type="NCBI Taxonomy" id="1314786"/>
    <lineage>
        <taxon>Eukaryota</taxon>
        <taxon>Fungi</taxon>
        <taxon>Dikarya</taxon>
        <taxon>Ascomycota</taxon>
        <taxon>Pezizomycotina</taxon>
        <taxon>Dothideomycetes</taxon>
        <taxon>Dothideomycetidae</taxon>
        <taxon>Mycosphaerellales</taxon>
        <taxon>Dissoconiaceae</taxon>
        <taxon>Dissoconium</taxon>
    </lineage>
</organism>
<sequence>MHFPFIVIFYFTIILNFNQSVQKKKRKQARKKELLFPSPDQPPIYIPFRPSVLFLLQLSATPSIHPSIPLKPLYHNRVKAVPQKNCSIYYYYYYSLPLDTFQHPSYLFSLFISWSIYCPHDRGAGSPDPPPSVRRSSGTGITHACARARAKLDLSYISENRKALVSHPSIIEESFSFLPFLISLSPPLKAVCLSVSRSSLKISSLP</sequence>
<dbReference type="Proteomes" id="UP000504637">
    <property type="component" value="Unplaced"/>
</dbReference>
<evidence type="ECO:0000256" key="1">
    <source>
        <dbReference type="SAM" id="Phobius"/>
    </source>
</evidence>
<evidence type="ECO:0000313" key="2">
    <source>
        <dbReference type="Proteomes" id="UP000504637"/>
    </source>
</evidence>
<keyword evidence="2" id="KW-1185">Reference proteome</keyword>
<name>A0A6J3LYS6_9PEZI</name>
<keyword evidence="1" id="KW-0812">Transmembrane</keyword>
<dbReference type="GeneID" id="54357840"/>
<proteinExistence type="predicted"/>
<feature type="transmembrane region" description="Helical" evidence="1">
    <location>
        <begin position="6"/>
        <end position="22"/>
    </location>
</feature>